<evidence type="ECO:0000256" key="3">
    <source>
        <dbReference type="ARBA" id="ARBA00022989"/>
    </source>
</evidence>
<accession>A0A7W5D365</accession>
<comment type="subcellular location">
    <subcellularLocation>
        <location evidence="1">Membrane</location>
        <topology evidence="1">Multi-pass membrane protein</topology>
    </subcellularLocation>
</comment>
<evidence type="ECO:0000313" key="6">
    <source>
        <dbReference type="EMBL" id="MBB3171926.1"/>
    </source>
</evidence>
<protein>
    <submittedName>
        <fullName evidence="6">YhgE/Pip-like protein</fullName>
    </submittedName>
</protein>
<reference evidence="6 7" key="1">
    <citation type="submission" date="2020-08" db="EMBL/GenBank/DDBJ databases">
        <title>Sequencing the genomes of 1000 actinobacteria strains.</title>
        <authorList>
            <person name="Klenk H.-P."/>
        </authorList>
    </citation>
    <scope>NUCLEOTIDE SEQUENCE [LARGE SCALE GENOMIC DNA]</scope>
    <source>
        <strain evidence="6 7">DSM 22242</strain>
    </source>
</reference>
<comment type="caution">
    <text evidence="6">The sequence shown here is derived from an EMBL/GenBank/DDBJ whole genome shotgun (WGS) entry which is preliminary data.</text>
</comment>
<keyword evidence="4" id="KW-0472">Membrane</keyword>
<dbReference type="RefSeq" id="WP_183621503.1">
    <property type="nucleotide sequence ID" value="NZ_JACHYA010000007.1"/>
</dbReference>
<dbReference type="Proteomes" id="UP000530850">
    <property type="component" value="Unassembled WGS sequence"/>
</dbReference>
<evidence type="ECO:0000259" key="5">
    <source>
        <dbReference type="Pfam" id="PF12698"/>
    </source>
</evidence>
<proteinExistence type="predicted"/>
<dbReference type="AlphaFoldDB" id="A0A7W5D365"/>
<dbReference type="Pfam" id="PF12698">
    <property type="entry name" value="ABC2_membrane_3"/>
    <property type="match status" value="1"/>
</dbReference>
<dbReference type="Gene3D" id="3.40.1710.10">
    <property type="entry name" value="abc type-2 transporter like domain"/>
    <property type="match status" value="1"/>
</dbReference>
<dbReference type="InterPro" id="IPR017500">
    <property type="entry name" value="Phage_infect_YhgE_N"/>
</dbReference>
<organism evidence="6 7">
    <name type="scientific">Parvibacter caecicola</name>
    <dbReference type="NCBI Taxonomy" id="747645"/>
    <lineage>
        <taxon>Bacteria</taxon>
        <taxon>Bacillati</taxon>
        <taxon>Actinomycetota</taxon>
        <taxon>Coriobacteriia</taxon>
        <taxon>Coriobacteriales</taxon>
        <taxon>Coriobacteriaceae</taxon>
        <taxon>Parvibacter</taxon>
    </lineage>
</organism>
<evidence type="ECO:0000256" key="1">
    <source>
        <dbReference type="ARBA" id="ARBA00004141"/>
    </source>
</evidence>
<keyword evidence="3" id="KW-1133">Transmembrane helix</keyword>
<evidence type="ECO:0000256" key="4">
    <source>
        <dbReference type="ARBA" id="ARBA00023136"/>
    </source>
</evidence>
<feature type="domain" description="ABC-2 type transporter transmembrane" evidence="5">
    <location>
        <begin position="29"/>
        <end position="161"/>
    </location>
</feature>
<dbReference type="NCBIfam" id="TIGR03061">
    <property type="entry name" value="pip_yhgE_Nterm"/>
    <property type="match status" value="1"/>
</dbReference>
<dbReference type="PANTHER" id="PTHR43077">
    <property type="entry name" value="TRANSPORT PERMEASE YVFS-RELATED"/>
    <property type="match status" value="1"/>
</dbReference>
<dbReference type="InterPro" id="IPR051328">
    <property type="entry name" value="T7SS_ABC-Transporter"/>
</dbReference>
<dbReference type="GO" id="GO:0016020">
    <property type="term" value="C:membrane"/>
    <property type="evidence" value="ECO:0007669"/>
    <property type="project" value="UniProtKB-SubCell"/>
</dbReference>
<feature type="non-terminal residue" evidence="6">
    <location>
        <position position="177"/>
    </location>
</feature>
<dbReference type="InterPro" id="IPR013525">
    <property type="entry name" value="ABC2_TM"/>
</dbReference>
<dbReference type="PANTHER" id="PTHR43077:SF10">
    <property type="entry name" value="TRANSPORT PERMEASE PROTEIN"/>
    <property type="match status" value="1"/>
</dbReference>
<name>A0A7W5D365_9ACTN</name>
<sequence length="177" mass="19288">MKNVFKLFSMDVRALGKNAIALIVTVGLVLVPPLYAWFTTAGFWDPYGNTGNIKVAVANNDAGYQSTLLPMKINVGDTVVSQLRANDKFDWEFMDEDEALDQLKSGQCYAAIVIPESFSADLMTVLSRETKTADIQYYTNQRENAIAPRVTSAGATALETGIDQAFTETVSTVALGM</sequence>
<evidence type="ECO:0000313" key="7">
    <source>
        <dbReference type="Proteomes" id="UP000530850"/>
    </source>
</evidence>
<dbReference type="EMBL" id="JACHYA010000007">
    <property type="protein sequence ID" value="MBB3171926.1"/>
    <property type="molecule type" value="Genomic_DNA"/>
</dbReference>
<evidence type="ECO:0000256" key="2">
    <source>
        <dbReference type="ARBA" id="ARBA00022692"/>
    </source>
</evidence>
<keyword evidence="2" id="KW-0812">Transmembrane</keyword>
<gene>
    <name evidence="6" type="ORF">FHR31_001759</name>
</gene>
<dbReference type="GO" id="GO:0140359">
    <property type="term" value="F:ABC-type transporter activity"/>
    <property type="evidence" value="ECO:0007669"/>
    <property type="project" value="InterPro"/>
</dbReference>